<evidence type="ECO:0000313" key="4">
    <source>
        <dbReference type="Proteomes" id="UP000627369"/>
    </source>
</evidence>
<keyword evidence="1" id="KW-0732">Signal</keyword>
<proteinExistence type="predicted"/>
<dbReference type="Gene3D" id="3.40.710.10">
    <property type="entry name" value="DD-peptidase/beta-lactamase superfamily"/>
    <property type="match status" value="1"/>
</dbReference>
<reference evidence="3" key="2">
    <citation type="submission" date="2020-09" db="EMBL/GenBank/DDBJ databases">
        <authorList>
            <person name="Sun Q."/>
            <person name="Zhou Y."/>
        </authorList>
    </citation>
    <scope>NUCLEOTIDE SEQUENCE</scope>
    <source>
        <strain evidence="3">CGMCC 4.7398</strain>
    </source>
</reference>
<protein>
    <recommendedName>
        <fullName evidence="2">Beta-lactamase-related domain-containing protein</fullName>
    </recommendedName>
</protein>
<dbReference type="InterPro" id="IPR012338">
    <property type="entry name" value="Beta-lactam/transpept-like"/>
</dbReference>
<dbReference type="Pfam" id="PF00144">
    <property type="entry name" value="Beta-lactamase"/>
    <property type="match status" value="1"/>
</dbReference>
<keyword evidence="4" id="KW-1185">Reference proteome</keyword>
<evidence type="ECO:0000256" key="1">
    <source>
        <dbReference type="SAM" id="SignalP"/>
    </source>
</evidence>
<evidence type="ECO:0000259" key="2">
    <source>
        <dbReference type="Pfam" id="PF00144"/>
    </source>
</evidence>
<evidence type="ECO:0000313" key="3">
    <source>
        <dbReference type="EMBL" id="GHH76776.1"/>
    </source>
</evidence>
<feature type="signal peptide" evidence="1">
    <location>
        <begin position="1"/>
        <end position="19"/>
    </location>
</feature>
<organism evidence="3 4">
    <name type="scientific">Promicromonospora soli</name>
    <dbReference type="NCBI Taxonomy" id="2035533"/>
    <lineage>
        <taxon>Bacteria</taxon>
        <taxon>Bacillati</taxon>
        <taxon>Actinomycetota</taxon>
        <taxon>Actinomycetes</taxon>
        <taxon>Micrococcales</taxon>
        <taxon>Promicromonosporaceae</taxon>
        <taxon>Promicromonospora</taxon>
    </lineage>
</organism>
<comment type="caution">
    <text evidence="3">The sequence shown here is derived from an EMBL/GenBank/DDBJ whole genome shotgun (WGS) entry which is preliminary data.</text>
</comment>
<feature type="domain" description="Beta-lactamase-related" evidence="2">
    <location>
        <begin position="87"/>
        <end position="385"/>
    </location>
</feature>
<sequence>MDRSTRRAALALSATLALAAPLVAAGSAHAVSTADRPTPSTTAADVPPTVSEAVADAAREARRDVARSRALAQGQQAPADAELDAALDALVADGAVAVTARVETASDTWSGAAGTRERTGDAPARPRDRFRVASNTKPMIATLVMQEVEKGTWTLDTPVEDVLPGVMPAGVTIEQLLSHRSGAPTATDWILASRVTDPTSVDEVFAVMGQEVTAADHIEALQAAPWVNEPGAGFSYSNAGYVVLGMMLEEVTGRSVEALMQSRVFAPAGMWQSAYPDDPGVYGPFLHESAYTGPEGAGWYDLDHWDPSLFDAAGAVTSTTEDLADFTEALVTNRLVGPATTADILEPRTVGQEAFPDYGLGVYRVPDPCVPGGWLYGHDGGSYGTISINLASPDGERQLSIGITGRDIAYPWYTDEPLYDPSAVLVAMLQATC</sequence>
<name>A0A919G2N3_9MICO</name>
<dbReference type="RefSeq" id="WP_189670655.1">
    <property type="nucleotide sequence ID" value="NZ_BNAS01000005.1"/>
</dbReference>
<dbReference type="AlphaFoldDB" id="A0A919G2N3"/>
<gene>
    <name evidence="3" type="ORF">GCM10017772_36270</name>
</gene>
<feature type="chain" id="PRO_5039519176" description="Beta-lactamase-related domain-containing protein" evidence="1">
    <location>
        <begin position="20"/>
        <end position="433"/>
    </location>
</feature>
<dbReference type="InterPro" id="IPR050491">
    <property type="entry name" value="AmpC-like"/>
</dbReference>
<dbReference type="PANTHER" id="PTHR46825:SF7">
    <property type="entry name" value="D-ALANYL-D-ALANINE CARBOXYPEPTIDASE"/>
    <property type="match status" value="1"/>
</dbReference>
<dbReference type="InterPro" id="IPR006311">
    <property type="entry name" value="TAT_signal"/>
</dbReference>
<dbReference type="EMBL" id="BNAS01000005">
    <property type="protein sequence ID" value="GHH76776.1"/>
    <property type="molecule type" value="Genomic_DNA"/>
</dbReference>
<dbReference type="SUPFAM" id="SSF56601">
    <property type="entry name" value="beta-lactamase/transpeptidase-like"/>
    <property type="match status" value="1"/>
</dbReference>
<dbReference type="Proteomes" id="UP000627369">
    <property type="component" value="Unassembled WGS sequence"/>
</dbReference>
<reference evidence="3" key="1">
    <citation type="journal article" date="2014" name="Int. J. Syst. Evol. Microbiol.">
        <title>Complete genome sequence of Corynebacterium casei LMG S-19264T (=DSM 44701T), isolated from a smear-ripened cheese.</title>
        <authorList>
            <consortium name="US DOE Joint Genome Institute (JGI-PGF)"/>
            <person name="Walter F."/>
            <person name="Albersmeier A."/>
            <person name="Kalinowski J."/>
            <person name="Ruckert C."/>
        </authorList>
    </citation>
    <scope>NUCLEOTIDE SEQUENCE</scope>
    <source>
        <strain evidence="3">CGMCC 4.7398</strain>
    </source>
</reference>
<dbReference type="PANTHER" id="PTHR46825">
    <property type="entry name" value="D-ALANYL-D-ALANINE-CARBOXYPEPTIDASE/ENDOPEPTIDASE AMPH"/>
    <property type="match status" value="1"/>
</dbReference>
<accession>A0A919G2N3</accession>
<dbReference type="PROSITE" id="PS51318">
    <property type="entry name" value="TAT"/>
    <property type="match status" value="1"/>
</dbReference>
<dbReference type="InterPro" id="IPR001466">
    <property type="entry name" value="Beta-lactam-related"/>
</dbReference>